<comment type="caution">
    <text evidence="1">The sequence shown here is derived from an EMBL/GenBank/DDBJ whole genome shotgun (WGS) entry which is preliminary data.</text>
</comment>
<keyword evidence="2" id="KW-1185">Reference proteome</keyword>
<dbReference type="EMBL" id="JAVLET010000015">
    <property type="protein sequence ID" value="KAL0465733.1"/>
    <property type="molecule type" value="Genomic_DNA"/>
</dbReference>
<dbReference type="Proteomes" id="UP001451303">
    <property type="component" value="Unassembled WGS sequence"/>
</dbReference>
<organism evidence="1 2">
    <name type="scientific">Neurospora intermedia</name>
    <dbReference type="NCBI Taxonomy" id="5142"/>
    <lineage>
        <taxon>Eukaryota</taxon>
        <taxon>Fungi</taxon>
        <taxon>Dikarya</taxon>
        <taxon>Ascomycota</taxon>
        <taxon>Pezizomycotina</taxon>
        <taxon>Sordariomycetes</taxon>
        <taxon>Sordariomycetidae</taxon>
        <taxon>Sordariales</taxon>
        <taxon>Sordariaceae</taxon>
        <taxon>Neurospora</taxon>
    </lineage>
</organism>
<sequence>MGSMWQLASSASLAGELEKDGIKWGMPRGGVHWRKGTVLALIRYTSTRRC</sequence>
<feature type="non-terminal residue" evidence="1">
    <location>
        <position position="50"/>
    </location>
</feature>
<protein>
    <submittedName>
        <fullName evidence="1">Uncharacterized protein</fullName>
    </submittedName>
</protein>
<evidence type="ECO:0000313" key="2">
    <source>
        <dbReference type="Proteomes" id="UP001451303"/>
    </source>
</evidence>
<reference evidence="1 2" key="1">
    <citation type="submission" date="2023-09" db="EMBL/GenBank/DDBJ databases">
        <title>Multi-omics analysis of a traditional fermented food reveals byproduct-associated fungal strains for waste-to-food upcycling.</title>
        <authorList>
            <consortium name="Lawrence Berkeley National Laboratory"/>
            <person name="Rekdal V.M."/>
            <person name="Villalobos-Escobedo J.M."/>
            <person name="Rodriguez-Valeron N."/>
            <person name="Garcia M.O."/>
            <person name="Vasquez D.P."/>
            <person name="Damayanti I."/>
            <person name="Sorensen P.M."/>
            <person name="Baidoo E.E."/>
            <person name="De Carvalho A.C."/>
            <person name="Riley R."/>
            <person name="Lipzen A."/>
            <person name="He G."/>
            <person name="Yan M."/>
            <person name="Haridas S."/>
            <person name="Daum C."/>
            <person name="Yoshinaga Y."/>
            <person name="Ng V."/>
            <person name="Grigoriev I.V."/>
            <person name="Munk R."/>
            <person name="Nuraida L."/>
            <person name="Wijaya C.H."/>
            <person name="Morales P.-C."/>
            <person name="Keasling J.D."/>
        </authorList>
    </citation>
    <scope>NUCLEOTIDE SEQUENCE [LARGE SCALE GENOMIC DNA]</scope>
    <source>
        <strain evidence="1 2">FGSC 2613</strain>
    </source>
</reference>
<evidence type="ECO:0000313" key="1">
    <source>
        <dbReference type="EMBL" id="KAL0465733.1"/>
    </source>
</evidence>
<proteinExistence type="predicted"/>
<accession>A0ABR3D087</accession>
<gene>
    <name evidence="1" type="ORF">QR685DRAFT_537320</name>
</gene>
<name>A0ABR3D087_NEUIN</name>